<dbReference type="Proteomes" id="UP000256964">
    <property type="component" value="Unassembled WGS sequence"/>
</dbReference>
<reference evidence="1 2" key="1">
    <citation type="journal article" date="2018" name="Biotechnol. Biofuels">
        <title>Integrative visual omics of the white-rot fungus Polyporus brumalis exposes the biotechnological potential of its oxidative enzymes for delignifying raw plant biomass.</title>
        <authorList>
            <person name="Miyauchi S."/>
            <person name="Rancon A."/>
            <person name="Drula E."/>
            <person name="Hage H."/>
            <person name="Chaduli D."/>
            <person name="Favel A."/>
            <person name="Grisel S."/>
            <person name="Henrissat B."/>
            <person name="Herpoel-Gimbert I."/>
            <person name="Ruiz-Duenas F.J."/>
            <person name="Chevret D."/>
            <person name="Hainaut M."/>
            <person name="Lin J."/>
            <person name="Wang M."/>
            <person name="Pangilinan J."/>
            <person name="Lipzen A."/>
            <person name="Lesage-Meessen L."/>
            <person name="Navarro D."/>
            <person name="Riley R."/>
            <person name="Grigoriev I.V."/>
            <person name="Zhou S."/>
            <person name="Raouche S."/>
            <person name="Rosso M.N."/>
        </authorList>
    </citation>
    <scope>NUCLEOTIDE SEQUENCE [LARGE SCALE GENOMIC DNA]</scope>
    <source>
        <strain evidence="1 2">BRFM 1820</strain>
    </source>
</reference>
<protein>
    <recommendedName>
        <fullName evidence="3">F-box domain-containing protein</fullName>
    </recommendedName>
</protein>
<dbReference type="Gene3D" id="3.80.10.10">
    <property type="entry name" value="Ribonuclease Inhibitor"/>
    <property type="match status" value="1"/>
</dbReference>
<dbReference type="SUPFAM" id="SSF52047">
    <property type="entry name" value="RNI-like"/>
    <property type="match status" value="1"/>
</dbReference>
<name>A0A371CRX0_9APHY</name>
<gene>
    <name evidence="1" type="ORF">OH76DRAFT_1247373</name>
</gene>
<dbReference type="AlphaFoldDB" id="A0A371CRX0"/>
<evidence type="ECO:0000313" key="1">
    <source>
        <dbReference type="EMBL" id="RDX43026.1"/>
    </source>
</evidence>
<evidence type="ECO:0000313" key="2">
    <source>
        <dbReference type="Proteomes" id="UP000256964"/>
    </source>
</evidence>
<organism evidence="1 2">
    <name type="scientific">Lentinus brumalis</name>
    <dbReference type="NCBI Taxonomy" id="2498619"/>
    <lineage>
        <taxon>Eukaryota</taxon>
        <taxon>Fungi</taxon>
        <taxon>Dikarya</taxon>
        <taxon>Basidiomycota</taxon>
        <taxon>Agaricomycotina</taxon>
        <taxon>Agaricomycetes</taxon>
        <taxon>Polyporales</taxon>
        <taxon>Polyporaceae</taxon>
        <taxon>Lentinus</taxon>
    </lineage>
</organism>
<accession>A0A371CRX0</accession>
<proteinExistence type="predicted"/>
<dbReference type="OrthoDB" id="2755377at2759"/>
<dbReference type="InterPro" id="IPR032675">
    <property type="entry name" value="LRR_dom_sf"/>
</dbReference>
<dbReference type="EMBL" id="KZ857472">
    <property type="protein sequence ID" value="RDX43026.1"/>
    <property type="molecule type" value="Genomic_DNA"/>
</dbReference>
<dbReference type="STRING" id="139420.A0A371CRX0"/>
<sequence length="555" mass="61898">MSTSRAICNMDILQEIFEHLSIVPRHVTQVRDYDLYEDEATAKRQALASAALVCKTFSEPASRVLWTTLHRGIGPLMRVFSDLRETTLWPLSSQRIWYIEGETTAVEWAQFERLAARVRCLVFDVRPEIAPSTVKLLKVRWEARAEPLFPNLSTLEWPDSSNDTQQQLLQVICATQTLSSFVIKHGFRYDTTLPSTDLSSVARSSPSLSHLHIKAYWQVSWYAPLTTFHTLRSIRMQSVSPAFYRHLGSLPFLGYVRAYVLPVEGQREMSPPPSYRGFPCLRSLEIPDRTSVPPSTLVDMLFPITSPSLTSLVLGVQATRPSDVLSFLESACSLDTLRSLRRFHFMVERAEDRIPEPAAYTFSDMFNSLSKLRSLEVVAIQTCTAAIELTDADVAQLPAAWPQLTSFSVTRSSLGADAMSPSRGGAPVARPSLIALVGLAQALSSLEELDVDIADVPDTELAHLEGCAGSRPPQMALTRIAFAHHGYRADLELPDVERLGHVLHKMFPNLGGLGERSVVDGMTRYVRWAEDELQTDVFHLAAKLEELRVAGKVGY</sequence>
<evidence type="ECO:0008006" key="3">
    <source>
        <dbReference type="Google" id="ProtNLM"/>
    </source>
</evidence>
<keyword evidence="2" id="KW-1185">Reference proteome</keyword>